<reference evidence="1" key="1">
    <citation type="submission" date="2024-01" db="EMBL/GenBank/DDBJ databases">
        <authorList>
            <person name="Webb A."/>
        </authorList>
    </citation>
    <scope>NUCLEOTIDE SEQUENCE</scope>
    <source>
        <strain evidence="1">Pm1</strain>
    </source>
</reference>
<evidence type="ECO:0000313" key="1">
    <source>
        <dbReference type="EMBL" id="CAK7931961.1"/>
    </source>
</evidence>
<gene>
    <name evidence="1" type="ORF">PM001_LOCUS17111</name>
</gene>
<dbReference type="AlphaFoldDB" id="A0AAV1UCN7"/>
<name>A0AAV1UCN7_9STRA</name>
<evidence type="ECO:0000313" key="2">
    <source>
        <dbReference type="Proteomes" id="UP001162060"/>
    </source>
</evidence>
<dbReference type="EMBL" id="CAKLBY020000187">
    <property type="protein sequence ID" value="CAK7931961.1"/>
    <property type="molecule type" value="Genomic_DNA"/>
</dbReference>
<accession>A0AAV1UCN7</accession>
<sequence>MNDITDVKAFALSTAALYIKFLASTVIQGRKAFAENTQMIAKAVVCTLGLQLTKFTPWL</sequence>
<protein>
    <submittedName>
        <fullName evidence="1">Uncharacterized protein</fullName>
    </submittedName>
</protein>
<comment type="caution">
    <text evidence="1">The sequence shown here is derived from an EMBL/GenBank/DDBJ whole genome shotgun (WGS) entry which is preliminary data.</text>
</comment>
<organism evidence="1 2">
    <name type="scientific">Peronospora matthiolae</name>
    <dbReference type="NCBI Taxonomy" id="2874970"/>
    <lineage>
        <taxon>Eukaryota</taxon>
        <taxon>Sar</taxon>
        <taxon>Stramenopiles</taxon>
        <taxon>Oomycota</taxon>
        <taxon>Peronosporomycetes</taxon>
        <taxon>Peronosporales</taxon>
        <taxon>Peronosporaceae</taxon>
        <taxon>Peronospora</taxon>
    </lineage>
</organism>
<proteinExistence type="predicted"/>
<dbReference type="Proteomes" id="UP001162060">
    <property type="component" value="Unassembled WGS sequence"/>
</dbReference>